<gene>
    <name evidence="2" type="ORF">Daesc_007740</name>
</gene>
<protein>
    <submittedName>
        <fullName evidence="2">Uncharacterized protein</fullName>
    </submittedName>
</protein>
<feature type="compositionally biased region" description="Polar residues" evidence="1">
    <location>
        <begin position="263"/>
        <end position="280"/>
    </location>
</feature>
<accession>A0AAX6MF05</accession>
<feature type="compositionally biased region" description="Polar residues" evidence="1">
    <location>
        <begin position="308"/>
        <end position="319"/>
    </location>
</feature>
<comment type="caution">
    <text evidence="2">The sequence shown here is derived from an EMBL/GenBank/DDBJ whole genome shotgun (WGS) entry which is preliminary data.</text>
</comment>
<feature type="compositionally biased region" description="Basic and acidic residues" evidence="1">
    <location>
        <begin position="353"/>
        <end position="363"/>
    </location>
</feature>
<sequence length="704" mass="76299">MSRSATSSSPVSFQDPDDLTLELQPAPLRLPRRRTDPDLDGANSLKEEHTSMVGDDDSTPTVCRKSPSPPPQTARAKNLSQRRAPAPKLGSLVSKFEILDAVNNAEADLSSIARSTALPRVQRPLRHSRASESLQSIASDKHWATANSSNDPPRRMNSPPLHSDGSKLPMRALSKKASTGDIIGVGPGSPRVVKEDISIKGKERSLEKGVLPARESNDANQYPESLEYSLVAKVTSSASNQLVAQKTLPASATIPTRPLPVSGSPQKGSVNKSKSQTILMDSSPKYPQKGDKQSCHNVDQPVRGVHGSTASSKSPIKRTQISVADLRKSFEKNSQATGRGQQMLDKSQLSLDIPRDGIDKETIHSSGSGNRRSISSTRTPAQRDSTAIQPLLSRKVINTRSENRLSEQPLPVPYITDTSEHITATYQPESNKVHRIDNRNLDGAMSSEGEKAPDAESRLSELGVTTVSNAQTIGGNKTSRPSIIHSILANNSKASFHGIMTSKRPIAAEGAASEPSKVQRPVSKPTSKPVSAARCTGKVSDLRRLFERSSPRESSPNSFRSFWQNRGRNKPAAATERTRIARQDVNMSSTSLATRTFLAKKSKLPELTTEILVDDFAYKDPTLKEPSPKPAAAHLDNEKQDSGVESQIQSLARLMEAIVTLMMKSDLARVGTMILTMPDQARYAVDLDTAVQTSLAIIYIAHLN</sequence>
<feature type="region of interest" description="Disordered" evidence="1">
    <location>
        <begin position="332"/>
        <end position="391"/>
    </location>
</feature>
<feature type="region of interest" description="Disordered" evidence="1">
    <location>
        <begin position="507"/>
        <end position="579"/>
    </location>
</feature>
<feature type="compositionally biased region" description="Polar residues" evidence="1">
    <location>
        <begin position="1"/>
        <end position="12"/>
    </location>
</feature>
<organism evidence="2 3">
    <name type="scientific">Daldinia eschscholtzii</name>
    <dbReference type="NCBI Taxonomy" id="292717"/>
    <lineage>
        <taxon>Eukaryota</taxon>
        <taxon>Fungi</taxon>
        <taxon>Dikarya</taxon>
        <taxon>Ascomycota</taxon>
        <taxon>Pezizomycotina</taxon>
        <taxon>Sordariomycetes</taxon>
        <taxon>Xylariomycetidae</taxon>
        <taxon>Xylariales</taxon>
        <taxon>Hypoxylaceae</taxon>
        <taxon>Daldinia</taxon>
    </lineage>
</organism>
<feature type="region of interest" description="Disordered" evidence="1">
    <location>
        <begin position="108"/>
        <end position="167"/>
    </location>
</feature>
<feature type="region of interest" description="Disordered" evidence="1">
    <location>
        <begin position="253"/>
        <end position="319"/>
    </location>
</feature>
<dbReference type="EMBL" id="JBANMG010000007">
    <property type="protein sequence ID" value="KAK6951209.1"/>
    <property type="molecule type" value="Genomic_DNA"/>
</dbReference>
<evidence type="ECO:0000313" key="3">
    <source>
        <dbReference type="Proteomes" id="UP001369815"/>
    </source>
</evidence>
<keyword evidence="3" id="KW-1185">Reference proteome</keyword>
<evidence type="ECO:0000313" key="2">
    <source>
        <dbReference type="EMBL" id="KAK6951209.1"/>
    </source>
</evidence>
<reference evidence="2 3" key="1">
    <citation type="journal article" date="2024" name="Front Chem Biol">
        <title>Unveiling the potential of Daldinia eschscholtzii MFLUCC 19-0629 through bioactivity and bioinformatics studies for enhanced sustainable agriculture production.</title>
        <authorList>
            <person name="Brooks S."/>
            <person name="Weaver J.A."/>
            <person name="Klomchit A."/>
            <person name="Alharthi S.A."/>
            <person name="Onlamun T."/>
            <person name="Nurani R."/>
            <person name="Vong T.K."/>
            <person name="Alberti F."/>
            <person name="Greco C."/>
        </authorList>
    </citation>
    <scope>NUCLEOTIDE SEQUENCE [LARGE SCALE GENOMIC DNA]</scope>
    <source>
        <strain evidence="2">MFLUCC 19-0629</strain>
    </source>
</reference>
<evidence type="ECO:0000256" key="1">
    <source>
        <dbReference type="SAM" id="MobiDB-lite"/>
    </source>
</evidence>
<feature type="compositionally biased region" description="Basic and acidic residues" evidence="1">
    <location>
        <begin position="540"/>
        <end position="551"/>
    </location>
</feature>
<feature type="compositionally biased region" description="Low complexity" evidence="1">
    <location>
        <begin position="552"/>
        <end position="561"/>
    </location>
</feature>
<proteinExistence type="predicted"/>
<feature type="compositionally biased region" description="Polar residues" evidence="1">
    <location>
        <begin position="332"/>
        <end position="350"/>
    </location>
</feature>
<name>A0AAX6MF05_9PEZI</name>
<feature type="compositionally biased region" description="Low complexity" evidence="1">
    <location>
        <begin position="365"/>
        <end position="379"/>
    </location>
</feature>
<dbReference type="Proteomes" id="UP001369815">
    <property type="component" value="Unassembled WGS sequence"/>
</dbReference>
<dbReference type="AlphaFoldDB" id="A0AAX6MF05"/>
<feature type="region of interest" description="Disordered" evidence="1">
    <location>
        <begin position="1"/>
        <end position="87"/>
    </location>
</feature>